<dbReference type="EMBL" id="LGCK01000005">
    <property type="protein sequence ID" value="KPL73719.1"/>
    <property type="molecule type" value="Genomic_DNA"/>
</dbReference>
<evidence type="ECO:0000313" key="1">
    <source>
        <dbReference type="EMBL" id="KPL73719.1"/>
    </source>
</evidence>
<reference evidence="1 2" key="1">
    <citation type="submission" date="2015-07" db="EMBL/GenBank/DDBJ databases">
        <title>Genome sequence of Leptolinea tardivitalis DSM 16556.</title>
        <authorList>
            <person name="Hemp J."/>
            <person name="Ward L.M."/>
            <person name="Pace L.A."/>
            <person name="Fischer W.W."/>
        </authorList>
    </citation>
    <scope>NUCLEOTIDE SEQUENCE [LARGE SCALE GENOMIC DNA]</scope>
    <source>
        <strain evidence="1 2">YMTK-2</strain>
    </source>
</reference>
<name>A0A0P6XFX0_9CHLR</name>
<dbReference type="AlphaFoldDB" id="A0A0P6XFX0"/>
<proteinExistence type="predicted"/>
<protein>
    <submittedName>
        <fullName evidence="1">Uncharacterized protein</fullName>
    </submittedName>
</protein>
<dbReference type="OrthoDB" id="165751at2"/>
<dbReference type="RefSeq" id="WP_062423129.1">
    <property type="nucleotide sequence ID" value="NZ_BBYA01000013.1"/>
</dbReference>
<organism evidence="1 2">
    <name type="scientific">Leptolinea tardivitalis</name>
    <dbReference type="NCBI Taxonomy" id="229920"/>
    <lineage>
        <taxon>Bacteria</taxon>
        <taxon>Bacillati</taxon>
        <taxon>Chloroflexota</taxon>
        <taxon>Anaerolineae</taxon>
        <taxon>Anaerolineales</taxon>
        <taxon>Anaerolineaceae</taxon>
        <taxon>Leptolinea</taxon>
    </lineage>
</organism>
<keyword evidence="2" id="KW-1185">Reference proteome</keyword>
<sequence length="111" mass="12404">MKKKTAPTPPAGRPAWLQLYDARSNQTQESRPVGRPPAPVPRYKVGMTLSQGESADLKVWQDRFSEMLGRKISSGETVGILARICSTRYSRLAEQNFDNMMDLIEHLVEGG</sequence>
<gene>
    <name evidence="1" type="ORF">ADM99_02530</name>
</gene>
<evidence type="ECO:0000313" key="2">
    <source>
        <dbReference type="Proteomes" id="UP000050430"/>
    </source>
</evidence>
<comment type="caution">
    <text evidence="1">The sequence shown here is derived from an EMBL/GenBank/DDBJ whole genome shotgun (WGS) entry which is preliminary data.</text>
</comment>
<dbReference type="Proteomes" id="UP000050430">
    <property type="component" value="Unassembled WGS sequence"/>
</dbReference>
<dbReference type="STRING" id="229920.ADM99_02530"/>
<accession>A0A0P6XFX0</accession>